<dbReference type="PANTHER" id="PTHR43009:SF10">
    <property type="entry name" value="HOMOGENTISATE SOLANESYLTRANSFERASE, CHLOROPLASTIC"/>
    <property type="match status" value="1"/>
</dbReference>
<keyword evidence="4" id="KW-0934">Plastid</keyword>
<feature type="transmembrane region" description="Helical" evidence="10">
    <location>
        <begin position="168"/>
        <end position="189"/>
    </location>
</feature>
<evidence type="ECO:0000256" key="6">
    <source>
        <dbReference type="ARBA" id="ARBA00022692"/>
    </source>
</evidence>
<evidence type="ECO:0000256" key="3">
    <source>
        <dbReference type="ARBA" id="ARBA00022528"/>
    </source>
</evidence>
<dbReference type="Proteomes" id="UP000030645">
    <property type="component" value="Unassembled WGS sequence"/>
</dbReference>
<keyword evidence="7" id="KW-0809">Transit peptide</keyword>
<dbReference type="GO" id="GO:0016765">
    <property type="term" value="F:transferase activity, transferring alkyl or aryl (other than methyl) groups"/>
    <property type="evidence" value="ECO:0007669"/>
    <property type="project" value="InterPro"/>
</dbReference>
<keyword evidence="12" id="KW-1185">Reference proteome</keyword>
<accession>W9R7H2</accession>
<keyword evidence="3" id="KW-0150">Chloroplast</keyword>
<evidence type="ECO:0000256" key="5">
    <source>
        <dbReference type="ARBA" id="ARBA00022679"/>
    </source>
</evidence>
<feature type="transmembrane region" description="Helical" evidence="10">
    <location>
        <begin position="407"/>
        <end position="425"/>
    </location>
</feature>
<feature type="transmembrane region" description="Helical" evidence="10">
    <location>
        <begin position="276"/>
        <end position="293"/>
    </location>
</feature>
<feature type="transmembrane region" description="Helical" evidence="10">
    <location>
        <begin position="201"/>
        <end position="225"/>
    </location>
</feature>
<keyword evidence="5 11" id="KW-0808">Transferase</keyword>
<name>W9R7H2_9ROSA</name>
<dbReference type="Gene3D" id="1.10.357.140">
    <property type="entry name" value="UbiA prenyltransferase"/>
    <property type="match status" value="1"/>
</dbReference>
<evidence type="ECO:0000256" key="10">
    <source>
        <dbReference type="SAM" id="Phobius"/>
    </source>
</evidence>
<proteinExistence type="inferred from homology"/>
<keyword evidence="8 10" id="KW-1133">Transmembrane helix</keyword>
<sequence>MHPQPTCPHSTVASSLHAQQQVSGSRCLTRASYNTNKLNELSLSNTYLAYMELTFCHSSLRLPAISPSCCKASSHNSRLITIKPVTENIKPFGSLSKYCGDKVIRPVGIHGESRFSRFLIYGQHKRNSIQTCAQNESDGSDPILLKAQDEANSILARVSRFGSACFKFVRPFVMLQVLITASSLFARVLVENPQLFKWSLLFKAIPGLIAVLLCQAYSSCINQIYDVDIDRINKQYLPVTSGDLSMKQAWFLVIFEVLVGILILRLMNADRITTSMYYLGLLLATLYSTPPFRFKESPVATSIVIPLTGGVIQNLGVFYATRASLGLPFCWSPSIVFITTFATLYCTVFSIMKDITDMEGDMKHNIRTFPVIFGPRKIAMFSIGILLVNYIGATAAAIYMPQAFKSYVVLPAHIILAIWLVFQAWKLDNANYAKEASAKFYLLLWSLLMLEYLLFPFM</sequence>
<protein>
    <submittedName>
        <fullName evidence="11">Homogentisate phytyltransferase 2</fullName>
    </submittedName>
</protein>
<dbReference type="GO" id="GO:0031969">
    <property type="term" value="C:chloroplast membrane"/>
    <property type="evidence" value="ECO:0007669"/>
    <property type="project" value="UniProtKB-SubCell"/>
</dbReference>
<dbReference type="PANTHER" id="PTHR43009">
    <property type="entry name" value="HOMOGENTISATE SOLANESYLTRANSFERASE, CHLOROPLASTIC"/>
    <property type="match status" value="1"/>
</dbReference>
<evidence type="ECO:0000256" key="9">
    <source>
        <dbReference type="ARBA" id="ARBA00023136"/>
    </source>
</evidence>
<dbReference type="InterPro" id="IPR044878">
    <property type="entry name" value="UbiA_sf"/>
</dbReference>
<evidence type="ECO:0000256" key="4">
    <source>
        <dbReference type="ARBA" id="ARBA00022640"/>
    </source>
</evidence>
<gene>
    <name evidence="11" type="ORF">L484_025965</name>
</gene>
<evidence type="ECO:0000256" key="2">
    <source>
        <dbReference type="ARBA" id="ARBA00005985"/>
    </source>
</evidence>
<reference evidence="12" key="1">
    <citation type="submission" date="2013-01" db="EMBL/GenBank/DDBJ databases">
        <title>Draft Genome Sequence of a Mulberry Tree, Morus notabilis C.K. Schneid.</title>
        <authorList>
            <person name="He N."/>
            <person name="Zhao S."/>
        </authorList>
    </citation>
    <scope>NUCLEOTIDE SEQUENCE</scope>
</reference>
<comment type="subcellular location">
    <subcellularLocation>
        <location evidence="1">Plastid</location>
        <location evidence="1">Chloroplast membrane</location>
        <topology evidence="1">Multi-pass membrane protein</topology>
    </subcellularLocation>
</comment>
<keyword evidence="9 10" id="KW-0472">Membrane</keyword>
<dbReference type="eggNOG" id="ENOG502QUHT">
    <property type="taxonomic scope" value="Eukaryota"/>
</dbReference>
<feature type="transmembrane region" description="Helical" evidence="10">
    <location>
        <begin position="299"/>
        <end position="319"/>
    </location>
</feature>
<feature type="transmembrane region" description="Helical" evidence="10">
    <location>
        <begin position="378"/>
        <end position="400"/>
    </location>
</feature>
<organism evidence="11 12">
    <name type="scientific">Morus notabilis</name>
    <dbReference type="NCBI Taxonomy" id="981085"/>
    <lineage>
        <taxon>Eukaryota</taxon>
        <taxon>Viridiplantae</taxon>
        <taxon>Streptophyta</taxon>
        <taxon>Embryophyta</taxon>
        <taxon>Tracheophyta</taxon>
        <taxon>Spermatophyta</taxon>
        <taxon>Magnoliopsida</taxon>
        <taxon>eudicotyledons</taxon>
        <taxon>Gunneridae</taxon>
        <taxon>Pentapetalae</taxon>
        <taxon>rosids</taxon>
        <taxon>fabids</taxon>
        <taxon>Rosales</taxon>
        <taxon>Moraceae</taxon>
        <taxon>Moreae</taxon>
        <taxon>Morus</taxon>
    </lineage>
</organism>
<evidence type="ECO:0000256" key="8">
    <source>
        <dbReference type="ARBA" id="ARBA00022989"/>
    </source>
</evidence>
<feature type="transmembrane region" description="Helical" evidence="10">
    <location>
        <begin position="331"/>
        <end position="352"/>
    </location>
</feature>
<dbReference type="EMBL" id="KE344673">
    <property type="protein sequence ID" value="EXB75186.1"/>
    <property type="molecule type" value="Genomic_DNA"/>
</dbReference>
<dbReference type="AlphaFoldDB" id="W9R7H2"/>
<evidence type="ECO:0000313" key="12">
    <source>
        <dbReference type="Proteomes" id="UP000030645"/>
    </source>
</evidence>
<dbReference type="InterPro" id="IPR000537">
    <property type="entry name" value="UbiA_prenyltransferase"/>
</dbReference>
<dbReference type="Gene3D" id="1.20.120.1780">
    <property type="entry name" value="UbiA prenyltransferase"/>
    <property type="match status" value="1"/>
</dbReference>
<feature type="transmembrane region" description="Helical" evidence="10">
    <location>
        <begin position="437"/>
        <end position="455"/>
    </location>
</feature>
<dbReference type="STRING" id="981085.W9R7H2"/>
<keyword evidence="6 10" id="KW-0812">Transmembrane</keyword>
<evidence type="ECO:0000256" key="7">
    <source>
        <dbReference type="ARBA" id="ARBA00022946"/>
    </source>
</evidence>
<evidence type="ECO:0000313" key="11">
    <source>
        <dbReference type="EMBL" id="EXB75186.1"/>
    </source>
</evidence>
<feature type="transmembrane region" description="Helical" evidence="10">
    <location>
        <begin position="245"/>
        <end position="264"/>
    </location>
</feature>
<comment type="similarity">
    <text evidence="2">Belongs to the UbiA prenyltransferase family.</text>
</comment>
<evidence type="ECO:0000256" key="1">
    <source>
        <dbReference type="ARBA" id="ARBA00004508"/>
    </source>
</evidence>
<dbReference type="Pfam" id="PF01040">
    <property type="entry name" value="UbiA"/>
    <property type="match status" value="1"/>
</dbReference>